<dbReference type="AlphaFoldDB" id="A0A562Q273"/>
<comment type="caution">
    <text evidence="3">The sequence shown here is derived from an EMBL/GenBank/DDBJ whole genome shotgun (WGS) entry which is preliminary data.</text>
</comment>
<sequence>MKTTKTLLLSGLVTLSLLVSCNNDDDKVDSKTNLTLNFTGLEDLGPNYKYEGWVISNGKVVTTGTFSVNSNGVPSATSFPIDAAVLSNATKFILTIEPFPDTDPNPTKTHLLAGTFSANNASLTIAAPEALTNDFSNATGKYVLATPSDGENNNEKSGIWFLGSLPPTAGLVLPTLPEGWQYEGWIVINGIAVSTGSFTNVAAADSFAGFSGPMGTPNFPGEDFIKNAPTGLIFPIDLSGKTAVISIEPFPDNSPKPFLLKPLIASIPTSAMDHVVYNMTNNAVATSPTGIAKK</sequence>
<organism evidence="3 5">
    <name type="scientific">Flavobacterium glaciei</name>
    <dbReference type="NCBI Taxonomy" id="386300"/>
    <lineage>
        <taxon>Bacteria</taxon>
        <taxon>Pseudomonadati</taxon>
        <taxon>Bacteroidota</taxon>
        <taxon>Flavobacteriia</taxon>
        <taxon>Flavobacteriales</taxon>
        <taxon>Flavobacteriaceae</taxon>
        <taxon>Flavobacterium</taxon>
    </lineage>
</organism>
<evidence type="ECO:0008006" key="6">
    <source>
        <dbReference type="Google" id="ProtNLM"/>
    </source>
</evidence>
<dbReference type="PROSITE" id="PS51257">
    <property type="entry name" value="PROKAR_LIPOPROTEIN"/>
    <property type="match status" value="1"/>
</dbReference>
<dbReference type="Proteomes" id="UP000254518">
    <property type="component" value="Unassembled WGS sequence"/>
</dbReference>
<dbReference type="OrthoDB" id="1115036at2"/>
<reference evidence="3 5" key="1">
    <citation type="journal article" date="2015" name="Stand. Genomic Sci.">
        <title>Genomic Encyclopedia of Bacterial and Archaeal Type Strains, Phase III: the genomes of soil and plant-associated and newly described type strains.</title>
        <authorList>
            <person name="Whitman W.B."/>
            <person name="Woyke T."/>
            <person name="Klenk H.P."/>
            <person name="Zhou Y."/>
            <person name="Lilburn T.G."/>
            <person name="Beck B.J."/>
            <person name="De Vos P."/>
            <person name="Vandamme P."/>
            <person name="Eisen J.A."/>
            <person name="Garrity G."/>
            <person name="Hugenholtz P."/>
            <person name="Kyrpides N.C."/>
        </authorList>
    </citation>
    <scope>NUCLEOTIDE SEQUENCE [LARGE SCALE GENOMIC DNA]</scope>
    <source>
        <strain evidence="3 5">CGMCC 1.5380</strain>
    </source>
</reference>
<keyword evidence="1" id="KW-0732">Signal</keyword>
<evidence type="ECO:0000313" key="3">
    <source>
        <dbReference type="EMBL" id="TWI50560.1"/>
    </source>
</evidence>
<evidence type="ECO:0000313" key="2">
    <source>
        <dbReference type="EMBL" id="RDI57640.1"/>
    </source>
</evidence>
<keyword evidence="4" id="KW-1185">Reference proteome</keyword>
<dbReference type="Proteomes" id="UP000321392">
    <property type="component" value="Unassembled WGS sequence"/>
</dbReference>
<protein>
    <recommendedName>
        <fullName evidence="6">Anti-sigma-K factor rskA</fullName>
    </recommendedName>
</protein>
<dbReference type="EMBL" id="VLKX01000002">
    <property type="protein sequence ID" value="TWI50560.1"/>
    <property type="molecule type" value="Genomic_DNA"/>
</dbReference>
<evidence type="ECO:0000256" key="1">
    <source>
        <dbReference type="SAM" id="SignalP"/>
    </source>
</evidence>
<gene>
    <name evidence="2" type="ORF">DFR66_102263</name>
    <name evidence="3" type="ORF">IQ02_00455</name>
</gene>
<evidence type="ECO:0000313" key="5">
    <source>
        <dbReference type="Proteomes" id="UP000321392"/>
    </source>
</evidence>
<feature type="chain" id="PRO_5022987062" description="Anti-sigma-K factor rskA" evidence="1">
    <location>
        <begin position="22"/>
        <end position="294"/>
    </location>
</feature>
<evidence type="ECO:0000313" key="4">
    <source>
        <dbReference type="Proteomes" id="UP000254518"/>
    </source>
</evidence>
<name>A0A562Q273_9FLAO</name>
<reference evidence="2 4" key="2">
    <citation type="submission" date="2018-07" db="EMBL/GenBank/DDBJ databases">
        <title>Genomic Encyclopedia of Type Strains, Phase IV (KMG-IV): sequencing the most valuable type-strain genomes for metagenomic binning, comparative biology and taxonomic classification.</title>
        <authorList>
            <person name="Goeker M."/>
        </authorList>
    </citation>
    <scope>NUCLEOTIDE SEQUENCE [LARGE SCALE GENOMIC DNA]</scope>
    <source>
        <strain evidence="2 4">DSM 19728</strain>
    </source>
</reference>
<reference evidence="3" key="3">
    <citation type="submission" date="2019-07" db="EMBL/GenBank/DDBJ databases">
        <authorList>
            <person name="Whitman W."/>
            <person name="Huntemann M."/>
            <person name="Clum A."/>
            <person name="Pillay M."/>
            <person name="Palaniappan K."/>
            <person name="Varghese N."/>
            <person name="Mikhailova N."/>
            <person name="Stamatis D."/>
            <person name="Reddy T."/>
            <person name="Daum C."/>
            <person name="Shapiro N."/>
            <person name="Ivanova N."/>
            <person name="Kyrpides N."/>
            <person name="Woyke T."/>
        </authorList>
    </citation>
    <scope>NUCLEOTIDE SEQUENCE</scope>
    <source>
        <strain evidence="3">CGMCC 1.5380</strain>
    </source>
</reference>
<proteinExistence type="predicted"/>
<accession>A0A562Q273</accession>
<feature type="signal peptide" evidence="1">
    <location>
        <begin position="1"/>
        <end position="21"/>
    </location>
</feature>
<dbReference type="RefSeq" id="WP_114753399.1">
    <property type="nucleotide sequence ID" value="NZ_QQBA01000002.1"/>
</dbReference>
<dbReference type="EMBL" id="QQBA01000002">
    <property type="protein sequence ID" value="RDI57640.1"/>
    <property type="molecule type" value="Genomic_DNA"/>
</dbReference>